<dbReference type="SUPFAM" id="SSF52374">
    <property type="entry name" value="Nucleotidylyl transferase"/>
    <property type="match status" value="1"/>
</dbReference>
<dbReference type="GO" id="GO:0004595">
    <property type="term" value="F:pantetheine-phosphate adenylyltransferase activity"/>
    <property type="evidence" value="ECO:0007669"/>
    <property type="project" value="UniProtKB-UniRule"/>
</dbReference>
<organism evidence="11 12">
    <name type="scientific">Candidatus Uhrbacteria bacterium RIFOXYB2_FULL_57_15</name>
    <dbReference type="NCBI Taxonomy" id="1802422"/>
    <lineage>
        <taxon>Bacteria</taxon>
        <taxon>Candidatus Uhriibacteriota</taxon>
    </lineage>
</organism>
<feature type="binding site" evidence="9">
    <location>
        <begin position="129"/>
        <end position="135"/>
    </location>
    <ligand>
        <name>ATP</name>
        <dbReference type="ChEBI" id="CHEBI:30616"/>
    </ligand>
</feature>
<comment type="catalytic activity">
    <reaction evidence="8 9">
        <text>(R)-4'-phosphopantetheine + ATP + H(+) = 3'-dephospho-CoA + diphosphate</text>
        <dbReference type="Rhea" id="RHEA:19801"/>
        <dbReference type="ChEBI" id="CHEBI:15378"/>
        <dbReference type="ChEBI" id="CHEBI:30616"/>
        <dbReference type="ChEBI" id="CHEBI:33019"/>
        <dbReference type="ChEBI" id="CHEBI:57328"/>
        <dbReference type="ChEBI" id="CHEBI:61723"/>
        <dbReference type="EC" id="2.7.7.3"/>
    </reaction>
</comment>
<dbReference type="EMBL" id="MGFE01000019">
    <property type="protein sequence ID" value="OGL98551.1"/>
    <property type="molecule type" value="Genomic_DNA"/>
</dbReference>
<dbReference type="EC" id="2.7.7.3" evidence="9"/>
<dbReference type="Pfam" id="PF01467">
    <property type="entry name" value="CTP_transf_like"/>
    <property type="match status" value="1"/>
</dbReference>
<keyword evidence="5 9" id="KW-0067">ATP-binding</keyword>
<evidence type="ECO:0000256" key="2">
    <source>
        <dbReference type="ARBA" id="ARBA00022679"/>
    </source>
</evidence>
<reference evidence="11 12" key="1">
    <citation type="journal article" date="2016" name="Nat. Commun.">
        <title>Thousands of microbial genomes shed light on interconnected biogeochemical processes in an aquifer system.</title>
        <authorList>
            <person name="Anantharaman K."/>
            <person name="Brown C.T."/>
            <person name="Hug L.A."/>
            <person name="Sharon I."/>
            <person name="Castelle C.J."/>
            <person name="Probst A.J."/>
            <person name="Thomas B.C."/>
            <person name="Singh A."/>
            <person name="Wilkins M.J."/>
            <person name="Karaoz U."/>
            <person name="Brodie E.L."/>
            <person name="Williams K.H."/>
            <person name="Hubbard S.S."/>
            <person name="Banfield J.F."/>
        </authorList>
    </citation>
    <scope>NUCLEOTIDE SEQUENCE [LARGE SCALE GENOMIC DNA]</scope>
</reference>
<dbReference type="PANTHER" id="PTHR21342:SF1">
    <property type="entry name" value="PHOSPHOPANTETHEINE ADENYLYLTRANSFERASE"/>
    <property type="match status" value="1"/>
</dbReference>
<dbReference type="CDD" id="cd02022">
    <property type="entry name" value="DPCK"/>
    <property type="match status" value="1"/>
</dbReference>
<dbReference type="InterPro" id="IPR027417">
    <property type="entry name" value="P-loop_NTPase"/>
</dbReference>
<dbReference type="Pfam" id="PF01121">
    <property type="entry name" value="CoaE"/>
    <property type="match status" value="1"/>
</dbReference>
<dbReference type="InterPro" id="IPR004821">
    <property type="entry name" value="Cyt_trans-like"/>
</dbReference>
<feature type="site" description="Transition state stabilizer" evidence="9">
    <location>
        <position position="16"/>
    </location>
</feature>
<dbReference type="PANTHER" id="PTHR21342">
    <property type="entry name" value="PHOSPHOPANTETHEINE ADENYLYLTRANSFERASE"/>
    <property type="match status" value="1"/>
</dbReference>
<feature type="binding site" evidence="9">
    <location>
        <position position="8"/>
    </location>
    <ligand>
        <name>substrate</name>
    </ligand>
</feature>
<keyword evidence="6 9" id="KW-0460">Magnesium</keyword>
<dbReference type="Proteomes" id="UP000176501">
    <property type="component" value="Unassembled WGS sequence"/>
</dbReference>
<accession>A0A1F7W6Y0</accession>
<evidence type="ECO:0000259" key="10">
    <source>
        <dbReference type="Pfam" id="PF01467"/>
    </source>
</evidence>
<sequence length="393" mass="43019">MRALLPLSADPVTFGHLALIREARARFDEMVVALLDNDMKTGRYLFSTHERVQLLSNAVTRLGRDNVRVIVAPGILLADVFLREGCDVIVRGMRSEAEGETEREQSRLHELVLSGIGKRFQYIPTTDALRDVSSTSVKAFVSHGIDVSRFVPLQTKQALEERILGQYTVGVTGPIASGKSFVGARLATRLPTLGVPCAHVSYDAILRDLYAERTPGADRLRDEIVARLGAEVRGADGLIDRTAMSAKLFHPDCPMETRRAIEGLTAPHVFRLERERLAGFRGIVLIECATLVEMGLAGRVNNHVVVVDSPERPSMLAERGIDPARTSEVARHQSTSDELVSTLEARVTSDGNGSVTRYVNRRRTAIGASDGDILVLANAILDLFPSIPREVTP</sequence>
<keyword evidence="3 9" id="KW-0548">Nucleotidyltransferase</keyword>
<keyword evidence="7 9" id="KW-0173">Coenzyme A biosynthesis</keyword>
<evidence type="ECO:0000256" key="1">
    <source>
        <dbReference type="ARBA" id="ARBA00022490"/>
    </source>
</evidence>
<dbReference type="InterPro" id="IPR001980">
    <property type="entry name" value="PPAT"/>
</dbReference>
<comment type="cofactor">
    <cofactor evidence="9">
        <name>Mg(2+)</name>
        <dbReference type="ChEBI" id="CHEBI:18420"/>
    </cofactor>
</comment>
<dbReference type="Gene3D" id="3.40.50.300">
    <property type="entry name" value="P-loop containing nucleotide triphosphate hydrolases"/>
    <property type="match status" value="1"/>
</dbReference>
<feature type="binding site" evidence="9">
    <location>
        <position position="16"/>
    </location>
    <ligand>
        <name>ATP</name>
        <dbReference type="ChEBI" id="CHEBI:30616"/>
    </ligand>
</feature>
<dbReference type="GO" id="GO:0004140">
    <property type="term" value="F:dephospho-CoA kinase activity"/>
    <property type="evidence" value="ECO:0007669"/>
    <property type="project" value="InterPro"/>
</dbReference>
<feature type="domain" description="Cytidyltransferase-like" evidence="10">
    <location>
        <begin position="9"/>
        <end position="139"/>
    </location>
</feature>
<comment type="caution">
    <text evidence="11">The sequence shown here is derived from an EMBL/GenBank/DDBJ whole genome shotgun (WGS) entry which is preliminary data.</text>
</comment>
<dbReference type="InterPro" id="IPR001977">
    <property type="entry name" value="Depp_CoAkinase"/>
</dbReference>
<evidence type="ECO:0000313" key="12">
    <source>
        <dbReference type="Proteomes" id="UP000176501"/>
    </source>
</evidence>
<evidence type="ECO:0000256" key="6">
    <source>
        <dbReference type="ARBA" id="ARBA00022842"/>
    </source>
</evidence>
<dbReference type="HAMAP" id="MF_00151">
    <property type="entry name" value="PPAT_bact"/>
    <property type="match status" value="1"/>
</dbReference>
<dbReference type="NCBIfam" id="TIGR00125">
    <property type="entry name" value="cyt_tran_rel"/>
    <property type="match status" value="1"/>
</dbReference>
<gene>
    <name evidence="9" type="primary">coaD</name>
    <name evidence="11" type="ORF">A2304_04250</name>
</gene>
<dbReference type="AlphaFoldDB" id="A0A1F7W6Y0"/>
<evidence type="ECO:0000313" key="11">
    <source>
        <dbReference type="EMBL" id="OGL98551.1"/>
    </source>
</evidence>
<dbReference type="GO" id="GO:0015937">
    <property type="term" value="P:coenzyme A biosynthetic process"/>
    <property type="evidence" value="ECO:0007669"/>
    <property type="project" value="UniProtKB-UniRule"/>
</dbReference>
<dbReference type="SUPFAM" id="SSF52540">
    <property type="entry name" value="P-loop containing nucleoside triphosphate hydrolases"/>
    <property type="match status" value="1"/>
</dbReference>
<comment type="subcellular location">
    <subcellularLocation>
        <location evidence="9">Cytoplasm</location>
    </subcellularLocation>
</comment>
<keyword evidence="2 9" id="KW-0808">Transferase</keyword>
<evidence type="ECO:0000256" key="7">
    <source>
        <dbReference type="ARBA" id="ARBA00022993"/>
    </source>
</evidence>
<evidence type="ECO:0000256" key="9">
    <source>
        <dbReference type="HAMAP-Rule" id="MF_00151"/>
    </source>
</evidence>
<comment type="pathway">
    <text evidence="9">Cofactor biosynthesis; coenzyme A biosynthesis; CoA from (R)-pantothenate: step 4/5.</text>
</comment>
<dbReference type="InterPro" id="IPR014729">
    <property type="entry name" value="Rossmann-like_a/b/a_fold"/>
</dbReference>
<protein>
    <recommendedName>
        <fullName evidence="9">Phosphopantetheine adenylyltransferase</fullName>
        <ecNumber evidence="9">2.7.7.3</ecNumber>
    </recommendedName>
    <alternativeName>
        <fullName evidence="9">Dephospho-CoA pyrophosphorylase</fullName>
    </alternativeName>
    <alternativeName>
        <fullName evidence="9">Pantetheine-phosphate adenylyltransferase</fullName>
        <shortName evidence="9">PPAT</shortName>
    </alternativeName>
</protein>
<feature type="binding site" evidence="9">
    <location>
        <position position="77"/>
    </location>
    <ligand>
        <name>substrate</name>
    </ligand>
</feature>
<proteinExistence type="inferred from homology"/>
<dbReference type="GO" id="GO:0005737">
    <property type="term" value="C:cytoplasm"/>
    <property type="evidence" value="ECO:0007669"/>
    <property type="project" value="UniProtKB-SubCell"/>
</dbReference>
<feature type="binding site" evidence="9">
    <location>
        <position position="102"/>
    </location>
    <ligand>
        <name>ATP</name>
        <dbReference type="ChEBI" id="CHEBI:30616"/>
    </ligand>
</feature>
<dbReference type="UniPathway" id="UPA00241">
    <property type="reaction ID" value="UER00355"/>
</dbReference>
<dbReference type="GO" id="GO:0005524">
    <property type="term" value="F:ATP binding"/>
    <property type="evidence" value="ECO:0007669"/>
    <property type="project" value="UniProtKB-KW"/>
</dbReference>
<comment type="similarity">
    <text evidence="9">Belongs to the bacterial CoaD family.</text>
</comment>
<keyword evidence="1 9" id="KW-0963">Cytoplasm</keyword>
<evidence type="ECO:0000256" key="5">
    <source>
        <dbReference type="ARBA" id="ARBA00022840"/>
    </source>
</evidence>
<evidence type="ECO:0000256" key="4">
    <source>
        <dbReference type="ARBA" id="ARBA00022741"/>
    </source>
</evidence>
<keyword evidence="4 9" id="KW-0547">Nucleotide-binding</keyword>
<comment type="subunit">
    <text evidence="9">Homohexamer.</text>
</comment>
<evidence type="ECO:0000256" key="8">
    <source>
        <dbReference type="ARBA" id="ARBA00029346"/>
    </source>
</evidence>
<comment type="function">
    <text evidence="9">Reversibly transfers an adenylyl group from ATP to 4'-phosphopantetheine, yielding dephospho-CoA (dPCoA) and pyrophosphate.</text>
</comment>
<feature type="binding site" evidence="9">
    <location>
        <begin position="92"/>
        <end position="94"/>
    </location>
    <ligand>
        <name>ATP</name>
        <dbReference type="ChEBI" id="CHEBI:30616"/>
    </ligand>
</feature>
<evidence type="ECO:0000256" key="3">
    <source>
        <dbReference type="ARBA" id="ARBA00022695"/>
    </source>
</evidence>
<dbReference type="Gene3D" id="3.40.50.620">
    <property type="entry name" value="HUPs"/>
    <property type="match status" value="1"/>
</dbReference>
<feature type="binding site" evidence="9">
    <location>
        <position position="91"/>
    </location>
    <ligand>
        <name>substrate</name>
    </ligand>
</feature>
<name>A0A1F7W6Y0_9BACT</name>
<comment type="caution">
    <text evidence="9">Lacks conserved residue(s) required for the propagation of feature annotation.</text>
</comment>
<dbReference type="PRINTS" id="PR01020">
    <property type="entry name" value="LPSBIOSNTHSS"/>
</dbReference>
<feature type="binding site" evidence="9">
    <location>
        <position position="40"/>
    </location>
    <ligand>
        <name>substrate</name>
    </ligand>
</feature>